<dbReference type="SUPFAM" id="SSF88946">
    <property type="entry name" value="Sigma2 domain of RNA polymerase sigma factors"/>
    <property type="match status" value="1"/>
</dbReference>
<sequence length="231" mass="25878">MKEQMQLAAIARPDAGIAMPMRLHGARVALYDGAIRGPYDGRRRGVCRQQMAFRSNNFPMTEASDRNEAAQGIEGVLLANRDRILRFLEVRGAGDSAEDIFQDLWMRLTERRTGPIADPLSYVMRAANNLMLDRYRSARQRSLRDAAWTEASAAQRPSAETALISREQLALVEQAIIASGERAARIFRRFRVDGVAQRDIAVEVGVSLSTVEADLRKVYAAIARLRRQFDA</sequence>
<feature type="domain" description="RNA polymerase sigma-70 region 2" evidence="5">
    <location>
        <begin position="85"/>
        <end position="139"/>
    </location>
</feature>
<dbReference type="InterPro" id="IPR007627">
    <property type="entry name" value="RNA_pol_sigma70_r2"/>
</dbReference>
<dbReference type="InterPro" id="IPR036388">
    <property type="entry name" value="WH-like_DNA-bd_sf"/>
</dbReference>
<evidence type="ECO:0000256" key="2">
    <source>
        <dbReference type="ARBA" id="ARBA00023015"/>
    </source>
</evidence>
<name>A0ABN1M0G9_9SPHN</name>
<dbReference type="PANTHER" id="PTHR43133">
    <property type="entry name" value="RNA POLYMERASE ECF-TYPE SIGMA FACTO"/>
    <property type="match status" value="1"/>
</dbReference>
<keyword evidence="4" id="KW-0804">Transcription</keyword>
<keyword evidence="3" id="KW-0731">Sigma factor</keyword>
<comment type="similarity">
    <text evidence="1">Belongs to the sigma-70 factor family. ECF subfamily.</text>
</comment>
<dbReference type="EMBL" id="BAAAFE010000003">
    <property type="protein sequence ID" value="GAA0862491.1"/>
    <property type="molecule type" value="Genomic_DNA"/>
</dbReference>
<evidence type="ECO:0000256" key="4">
    <source>
        <dbReference type="ARBA" id="ARBA00023163"/>
    </source>
</evidence>
<evidence type="ECO:0000313" key="7">
    <source>
        <dbReference type="Proteomes" id="UP001500738"/>
    </source>
</evidence>
<dbReference type="Gene3D" id="1.10.1740.10">
    <property type="match status" value="1"/>
</dbReference>
<accession>A0ABN1M0G9</accession>
<proteinExistence type="inferred from homology"/>
<dbReference type="InterPro" id="IPR013325">
    <property type="entry name" value="RNA_pol_sigma_r2"/>
</dbReference>
<dbReference type="InterPro" id="IPR014284">
    <property type="entry name" value="RNA_pol_sigma-70_dom"/>
</dbReference>
<dbReference type="Proteomes" id="UP001500738">
    <property type="component" value="Unassembled WGS sequence"/>
</dbReference>
<evidence type="ECO:0000256" key="1">
    <source>
        <dbReference type="ARBA" id="ARBA00010641"/>
    </source>
</evidence>
<evidence type="ECO:0000256" key="3">
    <source>
        <dbReference type="ARBA" id="ARBA00023082"/>
    </source>
</evidence>
<dbReference type="NCBIfam" id="TIGR02937">
    <property type="entry name" value="sigma70-ECF"/>
    <property type="match status" value="1"/>
</dbReference>
<reference evidence="6 7" key="1">
    <citation type="journal article" date="2019" name="Int. J. Syst. Evol. Microbiol.">
        <title>The Global Catalogue of Microorganisms (GCM) 10K type strain sequencing project: providing services to taxonomists for standard genome sequencing and annotation.</title>
        <authorList>
            <consortium name="The Broad Institute Genomics Platform"/>
            <consortium name="The Broad Institute Genome Sequencing Center for Infectious Disease"/>
            <person name="Wu L."/>
            <person name="Ma J."/>
        </authorList>
    </citation>
    <scope>NUCLEOTIDE SEQUENCE [LARGE SCALE GENOMIC DNA]</scope>
    <source>
        <strain evidence="6 7">JCM 15910</strain>
    </source>
</reference>
<organism evidence="6 7">
    <name type="scientific">Sphingopyxis soli</name>
    <dbReference type="NCBI Taxonomy" id="592051"/>
    <lineage>
        <taxon>Bacteria</taxon>
        <taxon>Pseudomonadati</taxon>
        <taxon>Pseudomonadota</taxon>
        <taxon>Alphaproteobacteria</taxon>
        <taxon>Sphingomonadales</taxon>
        <taxon>Sphingomonadaceae</taxon>
        <taxon>Sphingopyxis</taxon>
    </lineage>
</organism>
<dbReference type="InterPro" id="IPR039425">
    <property type="entry name" value="RNA_pol_sigma-70-like"/>
</dbReference>
<dbReference type="PANTHER" id="PTHR43133:SF63">
    <property type="entry name" value="RNA POLYMERASE SIGMA FACTOR FECI-RELATED"/>
    <property type="match status" value="1"/>
</dbReference>
<gene>
    <name evidence="6" type="ORF">GCM10009115_09380</name>
</gene>
<protein>
    <recommendedName>
        <fullName evidence="5">RNA polymerase sigma-70 region 2 domain-containing protein</fullName>
    </recommendedName>
</protein>
<comment type="caution">
    <text evidence="6">The sequence shown here is derived from an EMBL/GenBank/DDBJ whole genome shotgun (WGS) entry which is preliminary data.</text>
</comment>
<dbReference type="RefSeq" id="WP_343227848.1">
    <property type="nucleotide sequence ID" value="NZ_BAAAFE010000003.1"/>
</dbReference>
<keyword evidence="2" id="KW-0805">Transcription regulation</keyword>
<dbReference type="InterPro" id="IPR013324">
    <property type="entry name" value="RNA_pol_sigma_r3/r4-like"/>
</dbReference>
<evidence type="ECO:0000313" key="6">
    <source>
        <dbReference type="EMBL" id="GAA0862491.1"/>
    </source>
</evidence>
<dbReference type="Pfam" id="PF04542">
    <property type="entry name" value="Sigma70_r2"/>
    <property type="match status" value="1"/>
</dbReference>
<evidence type="ECO:0000259" key="5">
    <source>
        <dbReference type="Pfam" id="PF04542"/>
    </source>
</evidence>
<dbReference type="SUPFAM" id="SSF88659">
    <property type="entry name" value="Sigma3 and sigma4 domains of RNA polymerase sigma factors"/>
    <property type="match status" value="1"/>
</dbReference>
<keyword evidence="7" id="KW-1185">Reference proteome</keyword>
<dbReference type="Gene3D" id="1.10.10.10">
    <property type="entry name" value="Winged helix-like DNA-binding domain superfamily/Winged helix DNA-binding domain"/>
    <property type="match status" value="1"/>
</dbReference>